<accession>A0ACB8B763</accession>
<gene>
    <name evidence="1" type="ORF">BV22DRAFT_1072118</name>
</gene>
<evidence type="ECO:0000313" key="1">
    <source>
        <dbReference type="EMBL" id="KAH7921551.1"/>
    </source>
</evidence>
<name>A0ACB8B763_9AGAM</name>
<protein>
    <submittedName>
        <fullName evidence="1">MATE efflux family protein</fullName>
    </submittedName>
</protein>
<comment type="caution">
    <text evidence="1">The sequence shown here is derived from an EMBL/GenBank/DDBJ whole genome shotgun (WGS) entry which is preliminary data.</text>
</comment>
<evidence type="ECO:0000313" key="2">
    <source>
        <dbReference type="Proteomes" id="UP000790709"/>
    </source>
</evidence>
<organism evidence="1 2">
    <name type="scientific">Leucogyrophana mollusca</name>
    <dbReference type="NCBI Taxonomy" id="85980"/>
    <lineage>
        <taxon>Eukaryota</taxon>
        <taxon>Fungi</taxon>
        <taxon>Dikarya</taxon>
        <taxon>Basidiomycota</taxon>
        <taxon>Agaricomycotina</taxon>
        <taxon>Agaricomycetes</taxon>
        <taxon>Agaricomycetidae</taxon>
        <taxon>Boletales</taxon>
        <taxon>Boletales incertae sedis</taxon>
        <taxon>Leucogyrophana</taxon>
    </lineage>
</organism>
<dbReference type="Proteomes" id="UP000790709">
    <property type="component" value="Unassembled WGS sequence"/>
</dbReference>
<reference evidence="1" key="1">
    <citation type="journal article" date="2021" name="New Phytol.">
        <title>Evolutionary innovations through gain and loss of genes in the ectomycorrhizal Boletales.</title>
        <authorList>
            <person name="Wu G."/>
            <person name="Miyauchi S."/>
            <person name="Morin E."/>
            <person name="Kuo A."/>
            <person name="Drula E."/>
            <person name="Varga T."/>
            <person name="Kohler A."/>
            <person name="Feng B."/>
            <person name="Cao Y."/>
            <person name="Lipzen A."/>
            <person name="Daum C."/>
            <person name="Hundley H."/>
            <person name="Pangilinan J."/>
            <person name="Johnson J."/>
            <person name="Barry K."/>
            <person name="LaButti K."/>
            <person name="Ng V."/>
            <person name="Ahrendt S."/>
            <person name="Min B."/>
            <person name="Choi I.G."/>
            <person name="Park H."/>
            <person name="Plett J.M."/>
            <person name="Magnuson J."/>
            <person name="Spatafora J.W."/>
            <person name="Nagy L.G."/>
            <person name="Henrissat B."/>
            <person name="Grigoriev I.V."/>
            <person name="Yang Z.L."/>
            <person name="Xu J."/>
            <person name="Martin F.M."/>
        </authorList>
    </citation>
    <scope>NUCLEOTIDE SEQUENCE</scope>
    <source>
        <strain evidence="1">KUC20120723A-06</strain>
    </source>
</reference>
<dbReference type="EMBL" id="MU266521">
    <property type="protein sequence ID" value="KAH7921551.1"/>
    <property type="molecule type" value="Genomic_DNA"/>
</dbReference>
<proteinExistence type="predicted"/>
<keyword evidence="2" id="KW-1185">Reference proteome</keyword>
<sequence length="582" mass="63392">MSVHIGTPSSLPQNYAILSRFATSSALDEDIEQSDLQGTEENHYDATDRVDSNSSSNRRTSFPSPYIRPAQPVMHILPETQNMYPHSNASENTPLLAPLMPRIEESVDKSGGDEDTSRIKMFWEEFRILAKYTLPVYITQVFEYSLIMASVISIGHISTNALAAATLGSMTANVSGYSIVLGFATTLDTLLPGAWTSDNPQLVGLWTQRMVVVTAVSLIPILAIWFNSEAILLLLRQEPEVAHLAGIYMKWASIGLPAYAFNNIIRRYFQSQGLFAVPTRIILVIAPINAVLNYILVWGPEPVRLGFIGAPIATAISFNLVSIASVAYGVFFVQKTAWHPISKRSFTSLGLLVQLGLGGVGQTASEWWSWELVGLAASQLGPVALATQSVVLNSASCTFQAPFALSVAASVRIGNLLGEKNAKRAGVSANAAILVSIAIAGVWSTLFLTFRKSWGHLFNDDPEVVSLVSTILPLVALFQVFDGTSAVSAGIFRARGKQFTGALLNLSAYYVLGIPFGIWLAFKKDMQLAGLWIGLTLALIYSSAWGIYLCLKTDWKREVSKVMDRLASDRKGIEHDAEHRGN</sequence>